<organism evidence="2 3">
    <name type="scientific">Candidatus Roizmanbacteria bacterium CG_4_10_14_0_8_um_filter_33_9</name>
    <dbReference type="NCBI Taxonomy" id="1974826"/>
    <lineage>
        <taxon>Bacteria</taxon>
        <taxon>Candidatus Roizmaniibacteriota</taxon>
    </lineage>
</organism>
<evidence type="ECO:0000256" key="1">
    <source>
        <dbReference type="SAM" id="Phobius"/>
    </source>
</evidence>
<dbReference type="GO" id="GO:0030246">
    <property type="term" value="F:carbohydrate binding"/>
    <property type="evidence" value="ECO:0007669"/>
    <property type="project" value="InterPro"/>
</dbReference>
<feature type="transmembrane region" description="Helical" evidence="1">
    <location>
        <begin position="16"/>
        <end position="35"/>
    </location>
</feature>
<protein>
    <recommendedName>
        <fullName evidence="4">Cohesin domain-containing protein</fullName>
    </recommendedName>
</protein>
<keyword evidence="1" id="KW-0472">Membrane</keyword>
<dbReference type="InterPro" id="IPR008965">
    <property type="entry name" value="CBM2/CBM3_carb-bd_dom_sf"/>
</dbReference>
<keyword evidence="1" id="KW-0812">Transmembrane</keyword>
<comment type="caution">
    <text evidence="2">The sequence shown here is derived from an EMBL/GenBank/DDBJ whole genome shotgun (WGS) entry which is preliminary data.</text>
</comment>
<sequence length="210" mass="23381">MDNPQLNQKPHEYKTLLILLVGIMVVFVLLGIYLVSQKTRKEKDTSMAVSSINKPTLPSITPTPTLIPYKKKGQMKLFTENNVSRFPLGQDVKIGVLASSEKSDIVGFDLVVGYEPSVVEFSSVISTIPAFKSYAYPRTDYVSVTMIKSLQETAVTEFENTNIAELVFKPIKKGTVSIELTAKGNDSTKFADINAQVTYPEMNKLMIEIY</sequence>
<dbReference type="SUPFAM" id="SSF49384">
    <property type="entry name" value="Carbohydrate-binding domain"/>
    <property type="match status" value="1"/>
</dbReference>
<gene>
    <name evidence="2" type="ORF">COY87_00810</name>
</gene>
<dbReference type="EMBL" id="PFLI01000025">
    <property type="protein sequence ID" value="PIY72473.1"/>
    <property type="molecule type" value="Genomic_DNA"/>
</dbReference>
<accession>A0A2M7QJF7</accession>
<dbReference type="CDD" id="cd08547">
    <property type="entry name" value="Type_II_cohesin"/>
    <property type="match status" value="1"/>
</dbReference>
<evidence type="ECO:0000313" key="2">
    <source>
        <dbReference type="EMBL" id="PIY72473.1"/>
    </source>
</evidence>
<dbReference type="AlphaFoldDB" id="A0A2M7QJF7"/>
<keyword evidence="1" id="KW-1133">Transmembrane helix</keyword>
<dbReference type="Proteomes" id="UP000229401">
    <property type="component" value="Unassembled WGS sequence"/>
</dbReference>
<dbReference type="Gene3D" id="2.60.40.680">
    <property type="match status" value="1"/>
</dbReference>
<evidence type="ECO:0000313" key="3">
    <source>
        <dbReference type="Proteomes" id="UP000229401"/>
    </source>
</evidence>
<name>A0A2M7QJF7_9BACT</name>
<proteinExistence type="predicted"/>
<evidence type="ECO:0008006" key="4">
    <source>
        <dbReference type="Google" id="ProtNLM"/>
    </source>
</evidence>
<reference evidence="3" key="1">
    <citation type="submission" date="2017-09" db="EMBL/GenBank/DDBJ databases">
        <title>Depth-based differentiation of microbial function through sediment-hosted aquifers and enrichment of novel symbionts in the deep terrestrial subsurface.</title>
        <authorList>
            <person name="Probst A.J."/>
            <person name="Ladd B."/>
            <person name="Jarett J.K."/>
            <person name="Geller-Mcgrath D.E."/>
            <person name="Sieber C.M.K."/>
            <person name="Emerson J.B."/>
            <person name="Anantharaman K."/>
            <person name="Thomas B.C."/>
            <person name="Malmstrom R."/>
            <person name="Stieglmeier M."/>
            <person name="Klingl A."/>
            <person name="Woyke T."/>
            <person name="Ryan C.M."/>
            <person name="Banfield J.F."/>
        </authorList>
    </citation>
    <scope>NUCLEOTIDE SEQUENCE [LARGE SCALE GENOMIC DNA]</scope>
</reference>